<keyword evidence="3" id="KW-1185">Reference proteome</keyword>
<dbReference type="AlphaFoldDB" id="A0A0D2NE46"/>
<keyword evidence="1" id="KW-0472">Membrane</keyword>
<organism evidence="2 3">
    <name type="scientific">Hypholoma sublateritium (strain FD-334 SS-4)</name>
    <dbReference type="NCBI Taxonomy" id="945553"/>
    <lineage>
        <taxon>Eukaryota</taxon>
        <taxon>Fungi</taxon>
        <taxon>Dikarya</taxon>
        <taxon>Basidiomycota</taxon>
        <taxon>Agaricomycotina</taxon>
        <taxon>Agaricomycetes</taxon>
        <taxon>Agaricomycetidae</taxon>
        <taxon>Agaricales</taxon>
        <taxon>Agaricineae</taxon>
        <taxon>Strophariaceae</taxon>
        <taxon>Hypholoma</taxon>
    </lineage>
</organism>
<sequence length="288" mass="31578">MPFILPRDVELDHTLESEAQTTLKVIGTAVGAIVLCGLIILCARPIWKYFLRKMGLAGQYPNPAGTKMTERLSTTELAPPLRTMPAAHIAPLGRDQKPTDVHRQHGFFSPVRKYASTPRYSNIHIYRGAHGLHTPPAAKLATVHRPPTMPALSLHTFAAAHNAAWMDVADAVVGRHPHARPLHARVATRAEIDMISGHVHIPWAYPESDRPQPVPVKVLKPLINYPAVPPQPGQWTDVSNVGDRDVRVVNKLPSGRASPRTKKAHRARGKENMAAALPVTGSSVRARF</sequence>
<reference evidence="3" key="1">
    <citation type="submission" date="2014-04" db="EMBL/GenBank/DDBJ databases">
        <title>Evolutionary Origins and Diversification of the Mycorrhizal Mutualists.</title>
        <authorList>
            <consortium name="DOE Joint Genome Institute"/>
            <consortium name="Mycorrhizal Genomics Consortium"/>
            <person name="Kohler A."/>
            <person name="Kuo A."/>
            <person name="Nagy L.G."/>
            <person name="Floudas D."/>
            <person name="Copeland A."/>
            <person name="Barry K.W."/>
            <person name="Cichocki N."/>
            <person name="Veneault-Fourrey C."/>
            <person name="LaButti K."/>
            <person name="Lindquist E.A."/>
            <person name="Lipzen A."/>
            <person name="Lundell T."/>
            <person name="Morin E."/>
            <person name="Murat C."/>
            <person name="Riley R."/>
            <person name="Ohm R."/>
            <person name="Sun H."/>
            <person name="Tunlid A."/>
            <person name="Henrissat B."/>
            <person name="Grigoriev I.V."/>
            <person name="Hibbett D.S."/>
            <person name="Martin F."/>
        </authorList>
    </citation>
    <scope>NUCLEOTIDE SEQUENCE [LARGE SCALE GENOMIC DNA]</scope>
    <source>
        <strain evidence="3">FD-334 SS-4</strain>
    </source>
</reference>
<gene>
    <name evidence="2" type="ORF">HYPSUDRAFT_46523</name>
</gene>
<proteinExistence type="predicted"/>
<keyword evidence="1" id="KW-0812">Transmembrane</keyword>
<feature type="transmembrane region" description="Helical" evidence="1">
    <location>
        <begin position="25"/>
        <end position="47"/>
    </location>
</feature>
<evidence type="ECO:0000313" key="2">
    <source>
        <dbReference type="EMBL" id="KJA17329.1"/>
    </source>
</evidence>
<name>A0A0D2NE46_HYPSF</name>
<evidence type="ECO:0000313" key="3">
    <source>
        <dbReference type="Proteomes" id="UP000054270"/>
    </source>
</evidence>
<accession>A0A0D2NE46</accession>
<keyword evidence="1" id="KW-1133">Transmembrane helix</keyword>
<dbReference type="EMBL" id="KN817605">
    <property type="protein sequence ID" value="KJA17329.1"/>
    <property type="molecule type" value="Genomic_DNA"/>
</dbReference>
<evidence type="ECO:0000256" key="1">
    <source>
        <dbReference type="SAM" id="Phobius"/>
    </source>
</evidence>
<dbReference type="Proteomes" id="UP000054270">
    <property type="component" value="Unassembled WGS sequence"/>
</dbReference>
<protein>
    <submittedName>
        <fullName evidence="2">Uncharacterized protein</fullName>
    </submittedName>
</protein>
<dbReference type="OrthoDB" id="3047721at2759"/>